<dbReference type="Gene3D" id="3.40.50.2000">
    <property type="entry name" value="Glycogen Phosphorylase B"/>
    <property type="match status" value="2"/>
</dbReference>
<keyword evidence="3" id="KW-0808">Transferase</keyword>
<dbReference type="InterPro" id="IPR028098">
    <property type="entry name" value="Glyco_trans_4-like_N"/>
</dbReference>
<dbReference type="STRING" id="42253.NITMOv2_3379"/>
<dbReference type="InterPro" id="IPR001296">
    <property type="entry name" value="Glyco_trans_1"/>
</dbReference>
<dbReference type="Proteomes" id="UP000069205">
    <property type="component" value="Chromosome"/>
</dbReference>
<dbReference type="Pfam" id="PF13579">
    <property type="entry name" value="Glyco_trans_4_4"/>
    <property type="match status" value="1"/>
</dbReference>
<accession>A0A0K2GFP0</accession>
<keyword evidence="4" id="KW-1185">Reference proteome</keyword>
<dbReference type="PANTHER" id="PTHR45947:SF3">
    <property type="entry name" value="SULFOQUINOVOSYL TRANSFERASE SQD2"/>
    <property type="match status" value="1"/>
</dbReference>
<evidence type="ECO:0000313" key="4">
    <source>
        <dbReference type="Proteomes" id="UP000069205"/>
    </source>
</evidence>
<name>A0A0K2GFP0_NITMO</name>
<gene>
    <name evidence="3" type="ORF">NITMOv2_3379</name>
</gene>
<dbReference type="CDD" id="cd03794">
    <property type="entry name" value="GT4_WbuB-like"/>
    <property type="match status" value="1"/>
</dbReference>
<evidence type="ECO:0000259" key="2">
    <source>
        <dbReference type="Pfam" id="PF13579"/>
    </source>
</evidence>
<organism evidence="3 4">
    <name type="scientific">Nitrospira moscoviensis</name>
    <dbReference type="NCBI Taxonomy" id="42253"/>
    <lineage>
        <taxon>Bacteria</taxon>
        <taxon>Pseudomonadati</taxon>
        <taxon>Nitrospirota</taxon>
        <taxon>Nitrospiria</taxon>
        <taxon>Nitrospirales</taxon>
        <taxon>Nitrospiraceae</taxon>
        <taxon>Nitrospira</taxon>
    </lineage>
</organism>
<sequence>MSAGQSTAMPQREGEPVRVLHVLDHSLPVQSGYAFRSEAVCIAQKRRGWEPIVVTSPKHYESWRGEWNQSEEIGGIRYYRARTVSSPALPLLGEVRLMAALARRLSSVIHAESPHVLHPHSPVLNAIPALLMGRRWGIPVIYEMRSSWEDAAVDRGSYAATSWKYKVSRSLETWVCSKADRVVVICEGLKRDLVGRGIPQERIVVVPNGVDVERFQPRPGDADVWKRLGLQGKKVVSFMGSFFRWEGLDLLIDAVAKLARVRSDVALLLVGGGEMEAALKDKIRLLGIEQHVVMPGWIPQADTLGLYPLIDVLAFPRYSTHLTERVTPLKPLEAMAMGKAVIASDVGGHRELVRHQETGLLFEAGNAAALAEALAAVFDSTQLRTRLEHNGLNWVARERSWAKTTESYREAYRLGVSRAIVKQFEVKEERS</sequence>
<reference evidence="3 4" key="1">
    <citation type="journal article" date="2015" name="Proc. Natl. Acad. Sci. U.S.A.">
        <title>Expanded metabolic versatility of ubiquitous nitrite-oxidizing bacteria from the genus Nitrospira.</title>
        <authorList>
            <person name="Koch H."/>
            <person name="Lucker S."/>
            <person name="Albertsen M."/>
            <person name="Kitzinger K."/>
            <person name="Herbold C."/>
            <person name="Spieck E."/>
            <person name="Nielsen P.H."/>
            <person name="Wagner M."/>
            <person name="Daims H."/>
        </authorList>
    </citation>
    <scope>NUCLEOTIDE SEQUENCE [LARGE SCALE GENOMIC DNA]</scope>
    <source>
        <strain evidence="3 4">NSP M-1</strain>
    </source>
</reference>
<evidence type="ECO:0000259" key="1">
    <source>
        <dbReference type="Pfam" id="PF00534"/>
    </source>
</evidence>
<proteinExistence type="predicted"/>
<dbReference type="AlphaFoldDB" id="A0A0K2GFP0"/>
<dbReference type="SUPFAM" id="SSF53756">
    <property type="entry name" value="UDP-Glycosyltransferase/glycogen phosphorylase"/>
    <property type="match status" value="1"/>
</dbReference>
<dbReference type="InterPro" id="IPR050194">
    <property type="entry name" value="Glycosyltransferase_grp1"/>
</dbReference>
<dbReference type="NCBIfam" id="TIGR04063">
    <property type="entry name" value="stp3"/>
    <property type="match status" value="1"/>
</dbReference>
<protein>
    <submittedName>
        <fullName evidence="3">Glycosyl transferase, group 1</fullName>
    </submittedName>
</protein>
<dbReference type="KEGG" id="nmv:NITMOv2_3379"/>
<dbReference type="InterPro" id="IPR024004">
    <property type="entry name" value="PEP-CTERM/XrtA_GlycosylTrfase"/>
</dbReference>
<feature type="domain" description="Glycosyl transferase family 1" evidence="1">
    <location>
        <begin position="231"/>
        <end position="393"/>
    </location>
</feature>
<dbReference type="PANTHER" id="PTHR45947">
    <property type="entry name" value="SULFOQUINOVOSYL TRANSFERASE SQD2"/>
    <property type="match status" value="1"/>
</dbReference>
<dbReference type="EMBL" id="CP011801">
    <property type="protein sequence ID" value="ALA59771.1"/>
    <property type="molecule type" value="Genomic_DNA"/>
</dbReference>
<dbReference type="Pfam" id="PF00534">
    <property type="entry name" value="Glycos_transf_1"/>
    <property type="match status" value="1"/>
</dbReference>
<dbReference type="GO" id="GO:0016758">
    <property type="term" value="F:hexosyltransferase activity"/>
    <property type="evidence" value="ECO:0007669"/>
    <property type="project" value="TreeGrafter"/>
</dbReference>
<feature type="domain" description="Glycosyltransferase subfamily 4-like N-terminal" evidence="2">
    <location>
        <begin position="32"/>
        <end position="209"/>
    </location>
</feature>
<dbReference type="PATRIC" id="fig|42253.5.peg.3333"/>
<evidence type="ECO:0000313" key="3">
    <source>
        <dbReference type="EMBL" id="ALA59771.1"/>
    </source>
</evidence>